<dbReference type="Gene3D" id="3.40.630.30">
    <property type="match status" value="1"/>
</dbReference>
<evidence type="ECO:0000259" key="7">
    <source>
        <dbReference type="PROSITE" id="PS51186"/>
    </source>
</evidence>
<keyword evidence="9" id="KW-1185">Reference proteome</keyword>
<reference evidence="8 9" key="1">
    <citation type="submission" date="2016-10" db="EMBL/GenBank/DDBJ databases">
        <authorList>
            <person name="de Groot N.N."/>
        </authorList>
    </citation>
    <scope>NUCLEOTIDE SEQUENCE [LARGE SCALE GENOMIC DNA]</scope>
    <source>
        <strain evidence="8 9">DSM 27630</strain>
    </source>
</reference>
<protein>
    <submittedName>
        <fullName evidence="8">Acetyltransferase (GNAT) domain-containing protein</fullName>
    </submittedName>
</protein>
<evidence type="ECO:0000256" key="6">
    <source>
        <dbReference type="ARBA" id="ARBA00023316"/>
    </source>
</evidence>
<keyword evidence="2 8" id="KW-0808">Transferase</keyword>
<dbReference type="PANTHER" id="PTHR36174">
    <property type="entry name" value="LIPID II:GLYCINE GLYCYLTRANSFERASE"/>
    <property type="match status" value="1"/>
</dbReference>
<evidence type="ECO:0000256" key="4">
    <source>
        <dbReference type="ARBA" id="ARBA00022984"/>
    </source>
</evidence>
<keyword evidence="4" id="KW-0573">Peptidoglycan synthesis</keyword>
<dbReference type="InterPro" id="IPR050644">
    <property type="entry name" value="PG_Glycine_Bridge_Synth"/>
</dbReference>
<dbReference type="Pfam" id="PF13480">
    <property type="entry name" value="Acetyltransf_6"/>
    <property type="match status" value="1"/>
</dbReference>
<dbReference type="PANTHER" id="PTHR36174:SF1">
    <property type="entry name" value="LIPID II:GLYCINE GLYCYLTRANSFERASE"/>
    <property type="match status" value="1"/>
</dbReference>
<dbReference type="SUPFAM" id="SSF55729">
    <property type="entry name" value="Acyl-CoA N-acyltransferases (Nat)"/>
    <property type="match status" value="1"/>
</dbReference>
<keyword evidence="6" id="KW-0961">Cell wall biogenesis/degradation</keyword>
<proteinExistence type="inferred from homology"/>
<dbReference type="GO" id="GO:0071555">
    <property type="term" value="P:cell wall organization"/>
    <property type="evidence" value="ECO:0007669"/>
    <property type="project" value="UniProtKB-KW"/>
</dbReference>
<dbReference type="EMBL" id="FOQE01000002">
    <property type="protein sequence ID" value="SFH54259.1"/>
    <property type="molecule type" value="Genomic_DNA"/>
</dbReference>
<dbReference type="InterPro" id="IPR003447">
    <property type="entry name" value="FEMABX"/>
</dbReference>
<organism evidence="8 9">
    <name type="scientific">Pisciglobus halotolerans</name>
    <dbReference type="NCBI Taxonomy" id="745365"/>
    <lineage>
        <taxon>Bacteria</taxon>
        <taxon>Bacillati</taxon>
        <taxon>Bacillota</taxon>
        <taxon>Bacilli</taxon>
        <taxon>Lactobacillales</taxon>
        <taxon>Carnobacteriaceae</taxon>
    </lineage>
</organism>
<name>A0A1I3AWZ7_9LACT</name>
<evidence type="ECO:0000256" key="3">
    <source>
        <dbReference type="ARBA" id="ARBA00022960"/>
    </source>
</evidence>
<gene>
    <name evidence="8" type="ORF">SAMN04489868_10254</name>
</gene>
<keyword evidence="5" id="KW-0012">Acyltransferase</keyword>
<dbReference type="GO" id="GO:0016755">
    <property type="term" value="F:aminoacyltransferase activity"/>
    <property type="evidence" value="ECO:0007669"/>
    <property type="project" value="InterPro"/>
</dbReference>
<feature type="domain" description="N-acetyltransferase" evidence="7">
    <location>
        <begin position="155"/>
        <end position="321"/>
    </location>
</feature>
<keyword evidence="3" id="KW-0133">Cell shape</keyword>
<dbReference type="InterPro" id="IPR016181">
    <property type="entry name" value="Acyl_CoA_acyltransferase"/>
</dbReference>
<dbReference type="PROSITE" id="PS51191">
    <property type="entry name" value="FEMABX"/>
    <property type="match status" value="1"/>
</dbReference>
<accession>A0A1I3AWZ7</accession>
<dbReference type="PROSITE" id="PS51186">
    <property type="entry name" value="GNAT"/>
    <property type="match status" value="1"/>
</dbReference>
<dbReference type="GO" id="GO:0016747">
    <property type="term" value="F:acyltransferase activity, transferring groups other than amino-acyl groups"/>
    <property type="evidence" value="ECO:0007669"/>
    <property type="project" value="InterPro"/>
</dbReference>
<comment type="similarity">
    <text evidence="1">Belongs to the FemABX family.</text>
</comment>
<evidence type="ECO:0000313" key="8">
    <source>
        <dbReference type="EMBL" id="SFH54259.1"/>
    </source>
</evidence>
<dbReference type="OrthoDB" id="9785911at2"/>
<evidence type="ECO:0000256" key="2">
    <source>
        <dbReference type="ARBA" id="ARBA00022679"/>
    </source>
</evidence>
<dbReference type="AlphaFoldDB" id="A0A1I3AWZ7"/>
<evidence type="ECO:0000256" key="5">
    <source>
        <dbReference type="ARBA" id="ARBA00023315"/>
    </source>
</evidence>
<sequence>MIKSFYMDKGWGVLQQTKEGGESLHYLFEREEGRIVYPFIKRPAGKVDNVQYYDIVTPRGQGGIWLEHIQEGKEKVLIQEFSQVFGDYCAQEKIVAEYIRFSPWLKQAHWFEDEYDLSYFGEVYCIDLRMDFFKDAFSSGLRQQIRRAIKNNVIIRFTDDPDFIDEFLKLYQRTADQHQFGDYYQLDKAFLQRYLDFYPDKVLFAVALLDEKVISAALLLLGEDIVHYHFAATDPAYKSIQPNSLLIYEAASYAEAYGKRLFDLGSAKAGSSLEQYKKQFTAKSKSYPFYRGTKIRNADIYESLVEQAGGSYKDYFPAYRK</sequence>
<dbReference type="RefSeq" id="WP_092090838.1">
    <property type="nucleotide sequence ID" value="NZ_FOQE01000002.1"/>
</dbReference>
<dbReference type="InterPro" id="IPR000182">
    <property type="entry name" value="GNAT_dom"/>
</dbReference>
<dbReference type="GO" id="GO:0008360">
    <property type="term" value="P:regulation of cell shape"/>
    <property type="evidence" value="ECO:0007669"/>
    <property type="project" value="UniProtKB-KW"/>
</dbReference>
<dbReference type="InterPro" id="IPR038740">
    <property type="entry name" value="BioF2-like_GNAT_dom"/>
</dbReference>
<dbReference type="GO" id="GO:0009252">
    <property type="term" value="P:peptidoglycan biosynthetic process"/>
    <property type="evidence" value="ECO:0007669"/>
    <property type="project" value="UniProtKB-KW"/>
</dbReference>
<dbReference type="Proteomes" id="UP000198668">
    <property type="component" value="Unassembled WGS sequence"/>
</dbReference>
<evidence type="ECO:0000313" key="9">
    <source>
        <dbReference type="Proteomes" id="UP000198668"/>
    </source>
</evidence>
<evidence type="ECO:0000256" key="1">
    <source>
        <dbReference type="ARBA" id="ARBA00009943"/>
    </source>
</evidence>